<evidence type="ECO:0000313" key="1">
    <source>
        <dbReference type="EMBL" id="ELQ75093.1"/>
    </source>
</evidence>
<proteinExistence type="predicted"/>
<name>L7JUD8_TRAHO</name>
<dbReference type="Proteomes" id="UP000011185">
    <property type="component" value="Unassembled WGS sequence"/>
</dbReference>
<dbReference type="HOGENOM" id="CLU_1856706_0_0_1"/>
<sequence length="138" mass="14828">MLAMNKNNNANINVQAVVFNSVVTEAERHAGSQSQATMLAGVDNVAVEVAVIDTVSENIQIGVEKVDMINTNIQNAVFYLNSVSDAEQTNVLPTLTNEVMPNSEPVFATHVVTVEQQSFADVSAPVSDHCQGDVNERL</sequence>
<evidence type="ECO:0000313" key="2">
    <source>
        <dbReference type="Proteomes" id="UP000011185"/>
    </source>
</evidence>
<keyword evidence="2" id="KW-1185">Reference proteome</keyword>
<gene>
    <name evidence="1" type="ORF">THOM_1967</name>
</gene>
<dbReference type="AlphaFoldDB" id="L7JUD8"/>
<dbReference type="VEuPathDB" id="MicrosporidiaDB:THOM_1967"/>
<accession>L7JUD8</accession>
<dbReference type="EMBL" id="JH993991">
    <property type="protein sequence ID" value="ELQ75093.1"/>
    <property type="molecule type" value="Genomic_DNA"/>
</dbReference>
<protein>
    <submittedName>
        <fullName evidence="1">Uncharacterized protein</fullName>
    </submittedName>
</protein>
<reference evidence="1 2" key="1">
    <citation type="journal article" date="2012" name="PLoS Pathog.">
        <title>The genome of the obligate intracellular parasite Trachipleistophora hominis: new insights into microsporidian genome dynamics and reductive evolution.</title>
        <authorList>
            <person name="Heinz E."/>
            <person name="Williams T.A."/>
            <person name="Nakjang S."/>
            <person name="Noel C.J."/>
            <person name="Swan D.C."/>
            <person name="Goldberg A.V."/>
            <person name="Harris S.R."/>
            <person name="Weinmaier T."/>
            <person name="Markert S."/>
            <person name="Becher D."/>
            <person name="Bernhardt J."/>
            <person name="Dagan T."/>
            <person name="Hacker C."/>
            <person name="Lucocq J.M."/>
            <person name="Schweder T."/>
            <person name="Rattei T."/>
            <person name="Hall N."/>
            <person name="Hirt R.P."/>
            <person name="Embley T.M."/>
        </authorList>
    </citation>
    <scope>NUCLEOTIDE SEQUENCE [LARGE SCALE GENOMIC DNA]</scope>
</reference>
<organism evidence="1 2">
    <name type="scientific">Trachipleistophora hominis</name>
    <name type="common">Microsporidian parasite</name>
    <dbReference type="NCBI Taxonomy" id="72359"/>
    <lineage>
        <taxon>Eukaryota</taxon>
        <taxon>Fungi</taxon>
        <taxon>Fungi incertae sedis</taxon>
        <taxon>Microsporidia</taxon>
        <taxon>Pleistophoridae</taxon>
        <taxon>Trachipleistophora</taxon>
    </lineage>
</organism>
<dbReference type="InParanoid" id="L7JUD8"/>